<proteinExistence type="predicted"/>
<name>A0A804L0V0_MUSAM</name>
<evidence type="ECO:0000313" key="2">
    <source>
        <dbReference type="EnsemblPlants" id="Ma10_p27150.1"/>
    </source>
</evidence>
<sequence length="65" mass="7431">MVAQWRSLSKPHSTMATPLPEYNNAAEVIISIHDFFWESMQPNGGRLPWGGGVLDQIEKDFRLFL</sequence>
<dbReference type="Gramene" id="Ma10_t27150.1">
    <property type="protein sequence ID" value="Ma10_p27150.1"/>
    <property type="gene ID" value="Ma10_g27150"/>
</dbReference>
<keyword evidence="3" id="KW-1185">Reference proteome</keyword>
<reference evidence="1" key="1">
    <citation type="submission" date="2021-03" db="EMBL/GenBank/DDBJ databases">
        <authorList>
            <consortium name="Genoscope - CEA"/>
            <person name="William W."/>
        </authorList>
    </citation>
    <scope>NUCLEOTIDE SEQUENCE</scope>
    <source>
        <strain evidence="1">Doubled-haploid Pahang</strain>
    </source>
</reference>
<dbReference type="EnsemblPlants" id="Ma10_t27150.1">
    <property type="protein sequence ID" value="Ma10_p27150.1"/>
    <property type="gene ID" value="Ma10_g27150"/>
</dbReference>
<gene>
    <name evidence="1" type="ORF">GSMUA_329580.1</name>
</gene>
<accession>A0A804L0V0</accession>
<organism evidence="2 3">
    <name type="scientific">Musa acuminata subsp. malaccensis</name>
    <name type="common">Wild banana</name>
    <name type="synonym">Musa malaccensis</name>
    <dbReference type="NCBI Taxonomy" id="214687"/>
    <lineage>
        <taxon>Eukaryota</taxon>
        <taxon>Viridiplantae</taxon>
        <taxon>Streptophyta</taxon>
        <taxon>Embryophyta</taxon>
        <taxon>Tracheophyta</taxon>
        <taxon>Spermatophyta</taxon>
        <taxon>Magnoliopsida</taxon>
        <taxon>Liliopsida</taxon>
        <taxon>Zingiberales</taxon>
        <taxon>Musaceae</taxon>
        <taxon>Musa</taxon>
    </lineage>
</organism>
<evidence type="ECO:0000313" key="3">
    <source>
        <dbReference type="Proteomes" id="UP000012960"/>
    </source>
</evidence>
<dbReference type="InParanoid" id="A0A804L0V0"/>
<dbReference type="AlphaFoldDB" id="A0A804L0V0"/>
<dbReference type="EMBL" id="HG996476">
    <property type="protein sequence ID" value="CAG1854732.1"/>
    <property type="molecule type" value="Genomic_DNA"/>
</dbReference>
<reference evidence="2" key="2">
    <citation type="submission" date="2021-05" db="UniProtKB">
        <authorList>
            <consortium name="EnsemblPlants"/>
        </authorList>
    </citation>
    <scope>IDENTIFICATION</scope>
    <source>
        <strain evidence="2">subsp. malaccensis</strain>
    </source>
</reference>
<protein>
    <submittedName>
        <fullName evidence="1">(wild Malaysian banana) hypothetical protein</fullName>
    </submittedName>
</protein>
<evidence type="ECO:0000313" key="1">
    <source>
        <dbReference type="EMBL" id="CAG1854732.1"/>
    </source>
</evidence>
<dbReference type="Proteomes" id="UP000012960">
    <property type="component" value="Unplaced"/>
</dbReference>